<sequence length="82" mass="9576">MATHREPTHGVRKRDRDRAERRKYEGGNQPSLRERAVALARWRGEVRTKELTDIGIPRCYLSRMCEEGLLEKVSYGRYKATG</sequence>
<feature type="compositionally biased region" description="Basic and acidic residues" evidence="1">
    <location>
        <begin position="1"/>
        <end position="25"/>
    </location>
</feature>
<evidence type="ECO:0000313" key="4">
    <source>
        <dbReference type="Proteomes" id="UP000311469"/>
    </source>
</evidence>
<feature type="domain" description="AbiEi antitoxin N-terminal" evidence="2">
    <location>
        <begin position="35"/>
        <end position="73"/>
    </location>
</feature>
<dbReference type="KEGG" id="sufl:FIL70_03840"/>
<name>A0A5B8CIX9_SPHSA</name>
<dbReference type="Proteomes" id="UP000311469">
    <property type="component" value="Chromosome cSF1"/>
</dbReference>
<evidence type="ECO:0000256" key="1">
    <source>
        <dbReference type="SAM" id="MobiDB-lite"/>
    </source>
</evidence>
<organism evidence="3 4">
    <name type="scientific">Sphingobium fuliginis ATCC 27551</name>
    <dbReference type="NCBI Taxonomy" id="1208342"/>
    <lineage>
        <taxon>Bacteria</taxon>
        <taxon>Pseudomonadati</taxon>
        <taxon>Pseudomonadota</taxon>
        <taxon>Alphaproteobacteria</taxon>
        <taxon>Sphingomonadales</taxon>
        <taxon>Sphingomonadaceae</taxon>
        <taxon>Sphingobium</taxon>
    </lineage>
</organism>
<dbReference type="EMBL" id="CP041016">
    <property type="protein sequence ID" value="QDC39019.1"/>
    <property type="molecule type" value="Genomic_DNA"/>
</dbReference>
<proteinExistence type="predicted"/>
<dbReference type="Pfam" id="PF13338">
    <property type="entry name" value="AbiEi_4"/>
    <property type="match status" value="1"/>
</dbReference>
<protein>
    <submittedName>
        <fullName evidence="3">Type IV toxin-antitoxin system AbiEi family antitoxin domain-containing protein</fullName>
    </submittedName>
</protein>
<reference evidence="3 4" key="1">
    <citation type="submission" date="2019-06" db="EMBL/GenBank/DDBJ databases">
        <title>Genome organization and adaptive potential of archetypical organophosphate degarding Sphingobium fuliginis ATCC 27551.</title>
        <authorList>
            <person name="Sarwar A."/>
            <person name="Parthasarathy S."/>
            <person name="Singh C."/>
            <person name="Siddavattam D."/>
        </authorList>
    </citation>
    <scope>NUCLEOTIDE SEQUENCE [LARGE SCALE GENOMIC DNA]</scope>
    <source>
        <strain evidence="3 4">ATCC 27551</strain>
    </source>
</reference>
<feature type="region of interest" description="Disordered" evidence="1">
    <location>
        <begin position="1"/>
        <end position="29"/>
    </location>
</feature>
<dbReference type="AlphaFoldDB" id="A0A5B8CIX9"/>
<gene>
    <name evidence="3" type="ORF">FIL70_03840</name>
</gene>
<evidence type="ECO:0000313" key="3">
    <source>
        <dbReference type="EMBL" id="QDC39019.1"/>
    </source>
</evidence>
<dbReference type="InterPro" id="IPR025159">
    <property type="entry name" value="AbiEi_N"/>
</dbReference>
<evidence type="ECO:0000259" key="2">
    <source>
        <dbReference type="Pfam" id="PF13338"/>
    </source>
</evidence>
<accession>A0A5B8CIX9</accession>